<reference evidence="1 2" key="1">
    <citation type="submission" date="2009-10" db="EMBL/GenBank/DDBJ databases">
        <authorList>
            <person name="Shrivastava S."/>
            <person name="Brinkac L.B."/>
            <person name="Brown J.L."/>
            <person name="Bruce D.B."/>
            <person name="Detter C."/>
            <person name="Green L.D."/>
            <person name="Munk C.A."/>
            <person name="Rogers Y.C."/>
            <person name="Tapia R."/>
            <person name="Saunders E.S."/>
            <person name="Sims D.R."/>
            <person name="Smith L.A."/>
            <person name="Smith T.J."/>
            <person name="Sutton G."/>
            <person name="Brettin T."/>
        </authorList>
    </citation>
    <scope>NUCLEOTIDE SEQUENCE [LARGE SCALE GENOMIC DNA]</scope>
    <source>
        <strain evidence="2">D str. 1873</strain>
    </source>
</reference>
<name>A0A9P2LK99_CLOBO</name>
<comment type="caution">
    <text evidence="1">The sequence shown here is derived from an EMBL/GenBank/DDBJ whole genome shotgun (WGS) entry which is preliminary data.</text>
</comment>
<dbReference type="EMBL" id="ACSJ01000018">
    <property type="protein sequence ID" value="EES90278.1"/>
    <property type="molecule type" value="Genomic_DNA"/>
</dbReference>
<dbReference type="AlphaFoldDB" id="A0A9P2LK99"/>
<accession>A0A9P2LK99</accession>
<gene>
    <name evidence="1" type="ORF">CLG_B2240</name>
</gene>
<evidence type="ECO:0000313" key="2">
    <source>
        <dbReference type="Proteomes" id="UP000006160"/>
    </source>
</evidence>
<dbReference type="Proteomes" id="UP000006160">
    <property type="component" value="Unassembled WGS sequence"/>
</dbReference>
<organism evidence="1 2">
    <name type="scientific">Clostridium botulinum D str. 1873</name>
    <dbReference type="NCBI Taxonomy" id="592027"/>
    <lineage>
        <taxon>Bacteria</taxon>
        <taxon>Bacillati</taxon>
        <taxon>Bacillota</taxon>
        <taxon>Clostridia</taxon>
        <taxon>Eubacteriales</taxon>
        <taxon>Clostridiaceae</taxon>
        <taxon>Clostridium</taxon>
    </lineage>
</organism>
<protein>
    <submittedName>
        <fullName evidence="1">Uncharacterized protein</fullName>
    </submittedName>
</protein>
<sequence length="201" mass="23139">MENNIETLFNRKNKKEGTNEKTFIVNMNESLFNKMDETLRTIKEVKGEFCSRSTFVEQAVDCYLNNIENELQILQCTKTITSYSDQVIVFTCSEKANTYNTMFQNRFWSCVSLGKEVVNAIQSGHIKYFALYRGKPRQYIDSYAEIININKLPNGKYEFKLGEIQPLPNPVSLNGIEPSSIMKGRKISLEKLLTSTEIDTL</sequence>
<proteinExistence type="predicted"/>
<evidence type="ECO:0000313" key="1">
    <source>
        <dbReference type="EMBL" id="EES90278.1"/>
    </source>
</evidence>